<dbReference type="Gene3D" id="3.10.450.160">
    <property type="entry name" value="inner membrane protein cigr"/>
    <property type="match status" value="1"/>
</dbReference>
<evidence type="ECO:0000256" key="1">
    <source>
        <dbReference type="SAM" id="MobiDB-lite"/>
    </source>
</evidence>
<organism evidence="3 4">
    <name type="scientific">Phenylobacterium soli</name>
    <dbReference type="NCBI Taxonomy" id="2170551"/>
    <lineage>
        <taxon>Bacteria</taxon>
        <taxon>Pseudomonadati</taxon>
        <taxon>Pseudomonadota</taxon>
        <taxon>Alphaproteobacteria</taxon>
        <taxon>Caulobacterales</taxon>
        <taxon>Caulobacteraceae</taxon>
        <taxon>Phenylobacterium</taxon>
    </lineage>
</organism>
<proteinExistence type="predicted"/>
<evidence type="ECO:0000313" key="4">
    <source>
        <dbReference type="Proteomes" id="UP000249254"/>
    </source>
</evidence>
<evidence type="ECO:0000313" key="3">
    <source>
        <dbReference type="EMBL" id="RAK55543.1"/>
    </source>
</evidence>
<dbReference type="EMBL" id="QFYQ01000001">
    <property type="protein sequence ID" value="RAK55543.1"/>
    <property type="molecule type" value="Genomic_DNA"/>
</dbReference>
<comment type="caution">
    <text evidence="3">The sequence shown here is derived from an EMBL/GenBank/DDBJ whole genome shotgun (WGS) entry which is preliminary data.</text>
</comment>
<feature type="chain" id="PRO_5016372107" description="RcnB family protein" evidence="2">
    <location>
        <begin position="25"/>
        <end position="149"/>
    </location>
</feature>
<dbReference type="Pfam" id="PF11776">
    <property type="entry name" value="RcnB"/>
    <property type="match status" value="1"/>
</dbReference>
<evidence type="ECO:0008006" key="5">
    <source>
        <dbReference type="Google" id="ProtNLM"/>
    </source>
</evidence>
<dbReference type="Proteomes" id="UP000249254">
    <property type="component" value="Unassembled WGS sequence"/>
</dbReference>
<feature type="region of interest" description="Disordered" evidence="1">
    <location>
        <begin position="29"/>
        <end position="123"/>
    </location>
</feature>
<keyword evidence="2" id="KW-0732">Signal</keyword>
<accession>A0A328AKS0</accession>
<reference evidence="4" key="1">
    <citation type="submission" date="2018-05" db="EMBL/GenBank/DDBJ databases">
        <authorList>
            <person name="Li X."/>
        </authorList>
    </citation>
    <scope>NUCLEOTIDE SEQUENCE [LARGE SCALE GENOMIC DNA]</scope>
    <source>
        <strain evidence="4">LX32</strain>
    </source>
</reference>
<sequence length="149" mass="16475">MRRLIATFAVIAAALGLALADAAAAREHGGRWDGGERGGAAWGRERGGPPGWGRGQDRGDRSPDRPQERRFERREMPPEAYGPPPSYDQPRYQPRRGGYLPPQARGGVVQDYGRYRLRPPPPGYGWVRSGRSMMLMDMGTGQVFDVVPD</sequence>
<evidence type="ECO:0000256" key="2">
    <source>
        <dbReference type="SAM" id="SignalP"/>
    </source>
</evidence>
<dbReference type="RefSeq" id="WP_111529291.1">
    <property type="nucleotide sequence ID" value="NZ_QFYQ01000001.1"/>
</dbReference>
<feature type="signal peptide" evidence="2">
    <location>
        <begin position="1"/>
        <end position="24"/>
    </location>
</feature>
<dbReference type="InterPro" id="IPR024572">
    <property type="entry name" value="RcnB"/>
</dbReference>
<keyword evidence="4" id="KW-1185">Reference proteome</keyword>
<dbReference type="AlphaFoldDB" id="A0A328AKS0"/>
<gene>
    <name evidence="3" type="ORF">DJ017_14000</name>
</gene>
<protein>
    <recommendedName>
        <fullName evidence="5">RcnB family protein</fullName>
    </recommendedName>
</protein>
<feature type="compositionally biased region" description="Basic and acidic residues" evidence="1">
    <location>
        <begin position="55"/>
        <end position="77"/>
    </location>
</feature>
<name>A0A328AKS0_9CAUL</name>